<dbReference type="InterPro" id="IPR036812">
    <property type="entry name" value="NAD(P)_OxRdtase_dom_sf"/>
</dbReference>
<dbReference type="Proteomes" id="UP001501771">
    <property type="component" value="Unassembled WGS sequence"/>
</dbReference>
<dbReference type="CDD" id="cd19071">
    <property type="entry name" value="AKR_AKR1-5-like"/>
    <property type="match status" value="1"/>
</dbReference>
<dbReference type="Pfam" id="PF00248">
    <property type="entry name" value="Aldo_ket_red"/>
    <property type="match status" value="1"/>
</dbReference>
<name>A0ABP5L027_9ACTN</name>
<comment type="similarity">
    <text evidence="1">Belongs to the aldo/keto reductase family.</text>
</comment>
<comment type="caution">
    <text evidence="5">The sequence shown here is derived from an EMBL/GenBank/DDBJ whole genome shotgun (WGS) entry which is preliminary data.</text>
</comment>
<dbReference type="InterPro" id="IPR018170">
    <property type="entry name" value="Aldo/ket_reductase_CS"/>
</dbReference>
<sequence>MTDTAPRVPDATVSLTNGGRMPLLGFGTWQLRGRDAVRATSAALAAGYRHLDTATIYRNEGEVGRALAGSGVPREDVFLTTKCPPDRAGRELETLRESLALLQTDHVDLWLIHWPAGGSGNADIWRAFVEAREAGLAREIGVSNFDTSLVDEVTKATEVRPAVNQVEWSPLLFDADTLAGHRARGVVLEGYSALRGGTLAHPVIREIAERAGRTPAQVIIRWHLQHGVVVIPKSVDPDRIRSNADVADFTLADEDMSALDALGRS</sequence>
<dbReference type="EMBL" id="BAAAQR010000002">
    <property type="protein sequence ID" value="GAA2139900.1"/>
    <property type="molecule type" value="Genomic_DNA"/>
</dbReference>
<evidence type="ECO:0000259" key="4">
    <source>
        <dbReference type="Pfam" id="PF00248"/>
    </source>
</evidence>
<gene>
    <name evidence="5" type="ORF">GCM10009844_09100</name>
</gene>
<evidence type="ECO:0000256" key="2">
    <source>
        <dbReference type="ARBA" id="ARBA00022857"/>
    </source>
</evidence>
<organism evidence="5 6">
    <name type="scientific">Nocardioides koreensis</name>
    <dbReference type="NCBI Taxonomy" id="433651"/>
    <lineage>
        <taxon>Bacteria</taxon>
        <taxon>Bacillati</taxon>
        <taxon>Actinomycetota</taxon>
        <taxon>Actinomycetes</taxon>
        <taxon>Propionibacteriales</taxon>
        <taxon>Nocardioidaceae</taxon>
        <taxon>Nocardioides</taxon>
    </lineage>
</organism>
<evidence type="ECO:0000256" key="1">
    <source>
        <dbReference type="ARBA" id="ARBA00007905"/>
    </source>
</evidence>
<keyword evidence="2" id="KW-0521">NADP</keyword>
<reference evidence="6" key="1">
    <citation type="journal article" date="2019" name="Int. J. Syst. Evol. Microbiol.">
        <title>The Global Catalogue of Microorganisms (GCM) 10K type strain sequencing project: providing services to taxonomists for standard genome sequencing and annotation.</title>
        <authorList>
            <consortium name="The Broad Institute Genomics Platform"/>
            <consortium name="The Broad Institute Genome Sequencing Center for Infectious Disease"/>
            <person name="Wu L."/>
            <person name="Ma J."/>
        </authorList>
    </citation>
    <scope>NUCLEOTIDE SEQUENCE [LARGE SCALE GENOMIC DNA]</scope>
    <source>
        <strain evidence="6">JCM 16022</strain>
    </source>
</reference>
<dbReference type="PROSITE" id="PS00062">
    <property type="entry name" value="ALDOKETO_REDUCTASE_2"/>
    <property type="match status" value="1"/>
</dbReference>
<evidence type="ECO:0000313" key="5">
    <source>
        <dbReference type="EMBL" id="GAA2139900.1"/>
    </source>
</evidence>
<proteinExistence type="inferred from homology"/>
<dbReference type="PANTHER" id="PTHR43827">
    <property type="entry name" value="2,5-DIKETO-D-GLUCONIC ACID REDUCTASE"/>
    <property type="match status" value="1"/>
</dbReference>
<dbReference type="InterPro" id="IPR023210">
    <property type="entry name" value="NADP_OxRdtase_dom"/>
</dbReference>
<evidence type="ECO:0000256" key="3">
    <source>
        <dbReference type="ARBA" id="ARBA00023002"/>
    </source>
</evidence>
<dbReference type="PIRSF" id="PIRSF000097">
    <property type="entry name" value="AKR"/>
    <property type="match status" value="1"/>
</dbReference>
<keyword evidence="6" id="KW-1185">Reference proteome</keyword>
<dbReference type="PROSITE" id="PS00798">
    <property type="entry name" value="ALDOKETO_REDUCTASE_1"/>
    <property type="match status" value="1"/>
</dbReference>
<dbReference type="PRINTS" id="PR00069">
    <property type="entry name" value="ALDKETRDTASE"/>
</dbReference>
<keyword evidence="3" id="KW-0560">Oxidoreductase</keyword>
<dbReference type="Gene3D" id="3.20.20.100">
    <property type="entry name" value="NADP-dependent oxidoreductase domain"/>
    <property type="match status" value="1"/>
</dbReference>
<dbReference type="RefSeq" id="WP_344148272.1">
    <property type="nucleotide sequence ID" value="NZ_BAAAQR010000002.1"/>
</dbReference>
<feature type="domain" description="NADP-dependent oxidoreductase" evidence="4">
    <location>
        <begin position="24"/>
        <end position="262"/>
    </location>
</feature>
<dbReference type="SUPFAM" id="SSF51430">
    <property type="entry name" value="NAD(P)-linked oxidoreductase"/>
    <property type="match status" value="1"/>
</dbReference>
<dbReference type="InterPro" id="IPR020471">
    <property type="entry name" value="AKR"/>
</dbReference>
<protein>
    <submittedName>
        <fullName evidence="5">Aldo/keto reductase</fullName>
    </submittedName>
</protein>
<dbReference type="PROSITE" id="PS00063">
    <property type="entry name" value="ALDOKETO_REDUCTASE_3"/>
    <property type="match status" value="1"/>
</dbReference>
<evidence type="ECO:0000313" key="6">
    <source>
        <dbReference type="Proteomes" id="UP001501771"/>
    </source>
</evidence>
<dbReference type="PANTHER" id="PTHR43827:SF3">
    <property type="entry name" value="NADP-DEPENDENT OXIDOREDUCTASE DOMAIN-CONTAINING PROTEIN"/>
    <property type="match status" value="1"/>
</dbReference>
<accession>A0ABP5L027</accession>